<dbReference type="GeneTree" id="ENSGT00940000157655"/>
<dbReference type="AlphaFoldDB" id="A0A6I8PAU8"/>
<evidence type="ECO:0000256" key="5">
    <source>
        <dbReference type="ARBA" id="ARBA00022729"/>
    </source>
</evidence>
<dbReference type="GO" id="GO:0005654">
    <property type="term" value="C:nucleoplasm"/>
    <property type="evidence" value="ECO:0007669"/>
    <property type="project" value="Ensembl"/>
</dbReference>
<evidence type="ECO:0000256" key="6">
    <source>
        <dbReference type="ARBA" id="ARBA00022737"/>
    </source>
</evidence>
<protein>
    <recommendedName>
        <fullName evidence="12">Cadherin-17</fullName>
    </recommendedName>
    <alternativeName>
        <fullName evidence="13">Liver-intestine cadherin</fullName>
    </alternativeName>
</protein>
<dbReference type="GO" id="GO:0045296">
    <property type="term" value="F:cadherin binding"/>
    <property type="evidence" value="ECO:0000318"/>
    <property type="project" value="GO_Central"/>
</dbReference>
<dbReference type="KEGG" id="oaa:100074203"/>
<organism evidence="18 19">
    <name type="scientific">Ornithorhynchus anatinus</name>
    <name type="common">Duckbill platypus</name>
    <dbReference type="NCBI Taxonomy" id="9258"/>
    <lineage>
        <taxon>Eukaryota</taxon>
        <taxon>Metazoa</taxon>
        <taxon>Chordata</taxon>
        <taxon>Craniata</taxon>
        <taxon>Vertebrata</taxon>
        <taxon>Euteleostomi</taxon>
        <taxon>Mammalia</taxon>
        <taxon>Monotremata</taxon>
        <taxon>Ornithorhynchidae</taxon>
        <taxon>Ornithorhynchus</taxon>
    </lineage>
</organism>
<sequence length="833" mass="92581">MTSTLCGLQLLFPLLLLVTVGYSDVGNFSGPLKPMNFTVQEASLVGVIFQFKVSPPAQTVKLTGETDDIICIKPETGWLYLNGTLDWEKRSAHRLQVAGLDARGTTVEGPYPIVIIVTDINDNQPVFTQENFKGSVRENSRPGRPFMHVSATDLDDPSTPNAQLFYRILAQIPNPGVEMYFQVDNQTGAISITREGSKELDVKKNNNYQLFVMVTDMGGQGDNAFSTSTNVFITIEENIWKSPDPIYIAENSTEPHPLKITQVMWNDLGAHYELVNKEKQSRFPFSVDQNGSIYATQPLDREEKESYVFYLAALDEMKKALARPLEILVEVIDINDNPPVCPSPVTIFEVQENEKIGSNIGVLKASDADKEGSGNSFLSYRILEQIPETSGKNLFLLQLHTGVFQLAQSSPKKQDAPQYNLTVEVSDNVFKTKCAVQINIIDINDQIPIFEQSDYGSQTIAENAPVGTTILNIQARDGDEPFTGSSKIIYKIIQGDPHDTLEVETDPQTNTGYVKIKKPLDFETLPTYDLVFKAENPEPLVFGVDYNSSSFATFKLFVDDVNEAPVFFQSIYQVQISEGAPLGTNLTKVTAKDPEGQEIRYSLARDVRNWLKIDPHTGEVFTAAQLDREAEQFYKPYVVATEQGGSRLSSSVLLSLSLNDINDNPPRLIKQYTGFFFCYPLQARGSLIFEATDDDRQWYLGPQFTFSLGDDTSDKDWEVTKINGTHAKLSTKHTNFEEKVYTVSVKINDGGKPPLEGTSSFPVTVCTCADGRCYKPVERQPGRPTVGMAVGILLGTFLVIGIILTVVFIRLKKKQRRNANAENATGSEVSPLK</sequence>
<dbReference type="FunFam" id="2.60.40.60:FF:000163">
    <property type="entry name" value="Cadherin 17"/>
    <property type="match status" value="1"/>
</dbReference>
<evidence type="ECO:0000256" key="4">
    <source>
        <dbReference type="ARBA" id="ARBA00022723"/>
    </source>
</evidence>
<dbReference type="GO" id="GO:0016477">
    <property type="term" value="P:cell migration"/>
    <property type="evidence" value="ECO:0000318"/>
    <property type="project" value="GO_Central"/>
</dbReference>
<evidence type="ECO:0000256" key="15">
    <source>
        <dbReference type="SAM" id="Phobius"/>
    </source>
</evidence>
<dbReference type="Gene3D" id="2.60.40.60">
    <property type="entry name" value="Cadherins"/>
    <property type="match status" value="7"/>
</dbReference>
<dbReference type="PANTHER" id="PTHR24026">
    <property type="entry name" value="FAT ATYPICAL CADHERIN-RELATED"/>
    <property type="match status" value="1"/>
</dbReference>
<evidence type="ECO:0000256" key="11">
    <source>
        <dbReference type="ARBA" id="ARBA00023180"/>
    </source>
</evidence>
<dbReference type="GO" id="GO:0005912">
    <property type="term" value="C:adherens junction"/>
    <property type="evidence" value="ECO:0000318"/>
    <property type="project" value="GO_Central"/>
</dbReference>
<dbReference type="GO" id="GO:0000902">
    <property type="term" value="P:cell morphogenesis"/>
    <property type="evidence" value="ECO:0000318"/>
    <property type="project" value="GO_Central"/>
</dbReference>
<evidence type="ECO:0000313" key="19">
    <source>
        <dbReference type="Proteomes" id="UP000002279"/>
    </source>
</evidence>
<evidence type="ECO:0000256" key="2">
    <source>
        <dbReference type="ARBA" id="ARBA00022475"/>
    </source>
</evidence>
<dbReference type="GO" id="GO:0034332">
    <property type="term" value="P:adherens junction organization"/>
    <property type="evidence" value="ECO:0000318"/>
    <property type="project" value="GO_Central"/>
</dbReference>
<evidence type="ECO:0000259" key="17">
    <source>
        <dbReference type="PROSITE" id="PS50268"/>
    </source>
</evidence>
<evidence type="ECO:0000256" key="16">
    <source>
        <dbReference type="SAM" id="SignalP"/>
    </source>
</evidence>
<reference evidence="18 19" key="1">
    <citation type="journal article" date="2008" name="Nature">
        <title>Genome analysis of the platypus reveals unique signatures of evolution.</title>
        <authorList>
            <person name="Warren W.C."/>
            <person name="Hillier L.W."/>
            <person name="Marshall Graves J.A."/>
            <person name="Birney E."/>
            <person name="Ponting C.P."/>
            <person name="Grutzner F."/>
            <person name="Belov K."/>
            <person name="Miller W."/>
            <person name="Clarke L."/>
            <person name="Chinwalla A.T."/>
            <person name="Yang S.P."/>
            <person name="Heger A."/>
            <person name="Locke D.P."/>
            <person name="Miethke P."/>
            <person name="Waters P.D."/>
            <person name="Veyrunes F."/>
            <person name="Fulton L."/>
            <person name="Fulton B."/>
            <person name="Graves T."/>
            <person name="Wallis J."/>
            <person name="Puente X.S."/>
            <person name="Lopez-Otin C."/>
            <person name="Ordonez G.R."/>
            <person name="Eichler E.E."/>
            <person name="Chen L."/>
            <person name="Cheng Z."/>
            <person name="Deakin J.E."/>
            <person name="Alsop A."/>
            <person name="Thompson K."/>
            <person name="Kirby P."/>
            <person name="Papenfuss A.T."/>
            <person name="Wakefield M.J."/>
            <person name="Olender T."/>
            <person name="Lancet D."/>
            <person name="Huttley G.A."/>
            <person name="Smit A.F."/>
            <person name="Pask A."/>
            <person name="Temple-Smith P."/>
            <person name="Batzer M.A."/>
            <person name="Walker J.A."/>
            <person name="Konkel M.K."/>
            <person name="Harris R.S."/>
            <person name="Whittington C.M."/>
            <person name="Wong E.S."/>
            <person name="Gemmell N.J."/>
            <person name="Buschiazzo E."/>
            <person name="Vargas Jentzsch I.M."/>
            <person name="Merkel A."/>
            <person name="Schmitz J."/>
            <person name="Zemann A."/>
            <person name="Churakov G."/>
            <person name="Kriegs J.O."/>
            <person name="Brosius J."/>
            <person name="Murchison E.P."/>
            <person name="Sachidanandam R."/>
            <person name="Smith C."/>
            <person name="Hannon G.J."/>
            <person name="Tsend-Ayush E."/>
            <person name="McMillan D."/>
            <person name="Attenborough R."/>
            <person name="Rens W."/>
            <person name="Ferguson-Smith M."/>
            <person name="Lefevre C.M."/>
            <person name="Sharp J.A."/>
            <person name="Nicholas K.R."/>
            <person name="Ray D.A."/>
            <person name="Kube M."/>
            <person name="Reinhardt R."/>
            <person name="Pringle T.H."/>
            <person name="Taylor J."/>
            <person name="Jones R.C."/>
            <person name="Nixon B."/>
            <person name="Dacheux J.L."/>
            <person name="Niwa H."/>
            <person name="Sekita Y."/>
            <person name="Huang X."/>
            <person name="Stark A."/>
            <person name="Kheradpour P."/>
            <person name="Kellis M."/>
            <person name="Flicek P."/>
            <person name="Chen Y."/>
            <person name="Webber C."/>
            <person name="Hardison R."/>
            <person name="Nelson J."/>
            <person name="Hallsworth-Pepin K."/>
            <person name="Delehaunty K."/>
            <person name="Markovic C."/>
            <person name="Minx P."/>
            <person name="Feng Y."/>
            <person name="Kremitzki C."/>
            <person name="Mitreva M."/>
            <person name="Glasscock J."/>
            <person name="Wylie T."/>
            <person name="Wohldmann P."/>
            <person name="Thiru P."/>
            <person name="Nhan M.N."/>
            <person name="Pohl C.S."/>
            <person name="Smith S.M."/>
            <person name="Hou S."/>
            <person name="Nefedov M."/>
            <person name="de Jong P.J."/>
            <person name="Renfree M.B."/>
            <person name="Mardis E.R."/>
            <person name="Wilson R.K."/>
        </authorList>
    </citation>
    <scope>NUCLEOTIDE SEQUENCE [LARGE SCALE GENOMIC DNA]</scope>
    <source>
        <strain evidence="18 19">Glennie</strain>
    </source>
</reference>
<dbReference type="RefSeq" id="XP_028917995.1">
    <property type="nucleotide sequence ID" value="XM_029062162.2"/>
</dbReference>
<evidence type="ECO:0000256" key="10">
    <source>
        <dbReference type="ARBA" id="ARBA00023136"/>
    </source>
</evidence>
<dbReference type="InterPro" id="IPR015919">
    <property type="entry name" value="Cadherin-like_sf"/>
</dbReference>
<feature type="domain" description="Cadherin" evidence="17">
    <location>
        <begin position="272"/>
        <end position="341"/>
    </location>
</feature>
<feature type="domain" description="Cadherin" evidence="17">
    <location>
        <begin position="459"/>
        <end position="567"/>
    </location>
</feature>
<dbReference type="PRINTS" id="PR00205">
    <property type="entry name" value="CADHERIN"/>
</dbReference>
<dbReference type="PROSITE" id="PS50268">
    <property type="entry name" value="CADHERIN_2"/>
    <property type="match status" value="7"/>
</dbReference>
<dbReference type="Bgee" id="ENSOANG00000006257">
    <property type="expression patterns" value="Expressed in ovary and 2 other cell types or tissues"/>
</dbReference>
<dbReference type="PANTHER" id="PTHR24026:SF126">
    <property type="entry name" value="PROTOCADHERIN FAT 4"/>
    <property type="match status" value="1"/>
</dbReference>
<dbReference type="GO" id="GO:0007043">
    <property type="term" value="P:cell-cell junction assembly"/>
    <property type="evidence" value="ECO:0000318"/>
    <property type="project" value="GO_Central"/>
</dbReference>
<comment type="subcellular location">
    <subcellularLocation>
        <location evidence="1">Cell membrane</location>
        <topology evidence="1">Single-pass type I membrane protein</topology>
    </subcellularLocation>
</comment>
<dbReference type="GO" id="GO:0009986">
    <property type="term" value="C:cell surface"/>
    <property type="evidence" value="ECO:0007669"/>
    <property type="project" value="Ensembl"/>
</dbReference>
<keyword evidence="2" id="KW-1003">Cell membrane</keyword>
<feature type="domain" description="Cadherin" evidence="17">
    <location>
        <begin position="342"/>
        <end position="450"/>
    </location>
</feature>
<name>A0A6I8PAU8_ORNAN</name>
<evidence type="ECO:0000256" key="12">
    <source>
        <dbReference type="ARBA" id="ARBA00069590"/>
    </source>
</evidence>
<evidence type="ECO:0000256" key="8">
    <source>
        <dbReference type="ARBA" id="ARBA00022889"/>
    </source>
</evidence>
<dbReference type="GO" id="GO:0048536">
    <property type="term" value="P:spleen development"/>
    <property type="evidence" value="ECO:0007669"/>
    <property type="project" value="Ensembl"/>
</dbReference>
<dbReference type="GO" id="GO:0002314">
    <property type="term" value="P:germinal center B cell differentiation"/>
    <property type="evidence" value="ECO:0007669"/>
    <property type="project" value="Ensembl"/>
</dbReference>
<dbReference type="GO" id="GO:0007229">
    <property type="term" value="P:integrin-mediated signaling pathway"/>
    <property type="evidence" value="ECO:0007669"/>
    <property type="project" value="Ensembl"/>
</dbReference>
<feature type="domain" description="Cadherin" evidence="17">
    <location>
        <begin position="128"/>
        <end position="247"/>
    </location>
</feature>
<proteinExistence type="predicted"/>
<feature type="transmembrane region" description="Helical" evidence="15">
    <location>
        <begin position="786"/>
        <end position="809"/>
    </location>
</feature>
<dbReference type="CTD" id="1015"/>
<dbReference type="GO" id="GO:0002315">
    <property type="term" value="P:marginal zone B cell differentiation"/>
    <property type="evidence" value="ECO:0007669"/>
    <property type="project" value="Ensembl"/>
</dbReference>
<dbReference type="SMART" id="SM00112">
    <property type="entry name" value="CA"/>
    <property type="match status" value="7"/>
</dbReference>
<dbReference type="InterPro" id="IPR002126">
    <property type="entry name" value="Cadherin-like_dom"/>
</dbReference>
<dbReference type="Ensembl" id="ENSOANT00000050204.1">
    <property type="protein sequence ID" value="ENSOANP00000051573.1"/>
    <property type="gene ID" value="ENSOANG00000006257.4"/>
</dbReference>
<dbReference type="GO" id="GO:0016339">
    <property type="term" value="P:calcium-dependent cell-cell adhesion via plasma membrane cell adhesion molecules"/>
    <property type="evidence" value="ECO:0000318"/>
    <property type="project" value="GO_Central"/>
</dbReference>
<keyword evidence="6" id="KW-0677">Repeat</keyword>
<dbReference type="GO" id="GO:0005427">
    <property type="term" value="F:proton-dependent oligopeptide secondary active transmembrane transporter activity"/>
    <property type="evidence" value="ECO:0007669"/>
    <property type="project" value="Ensembl"/>
</dbReference>
<dbReference type="GO" id="GO:0005178">
    <property type="term" value="F:integrin binding"/>
    <property type="evidence" value="ECO:0007669"/>
    <property type="project" value="Ensembl"/>
</dbReference>
<keyword evidence="3 15" id="KW-0812">Transmembrane</keyword>
<dbReference type="FunFam" id="2.60.40.60:FF:000020">
    <property type="entry name" value="Dachsous cadherin-related 1b"/>
    <property type="match status" value="1"/>
</dbReference>
<dbReference type="GO" id="GO:0007156">
    <property type="term" value="P:homophilic cell adhesion via plasma membrane adhesion molecules"/>
    <property type="evidence" value="ECO:0007669"/>
    <property type="project" value="Ensembl"/>
</dbReference>
<evidence type="ECO:0000256" key="9">
    <source>
        <dbReference type="ARBA" id="ARBA00022989"/>
    </source>
</evidence>
<evidence type="ECO:0000256" key="1">
    <source>
        <dbReference type="ARBA" id="ARBA00004251"/>
    </source>
</evidence>
<feature type="chain" id="PRO_5026221952" description="Cadherin-17" evidence="16">
    <location>
        <begin position="24"/>
        <end position="833"/>
    </location>
</feature>
<dbReference type="FunCoup" id="A0A6I8PAU8">
    <property type="interactions" value="70"/>
</dbReference>
<accession>A0A6I8PAU8</accession>
<dbReference type="GO" id="GO:0005509">
    <property type="term" value="F:calcium ion binding"/>
    <property type="evidence" value="ECO:0007669"/>
    <property type="project" value="UniProtKB-UniRule"/>
</dbReference>
<dbReference type="GO" id="GO:0033626">
    <property type="term" value="P:positive regulation of integrin activation by cell surface receptor linked signal transduction"/>
    <property type="evidence" value="ECO:0007669"/>
    <property type="project" value="Ensembl"/>
</dbReference>
<dbReference type="InParanoid" id="A0A6I8PAU8"/>
<keyword evidence="9 15" id="KW-1133">Transmembrane helix</keyword>
<evidence type="ECO:0000256" key="14">
    <source>
        <dbReference type="PROSITE-ProRule" id="PRU00043"/>
    </source>
</evidence>
<feature type="domain" description="Cadherin" evidence="17">
    <location>
        <begin position="72"/>
        <end position="127"/>
    </location>
</feature>
<dbReference type="GO" id="GO:0016342">
    <property type="term" value="C:catenin complex"/>
    <property type="evidence" value="ECO:0000318"/>
    <property type="project" value="GO_Central"/>
</dbReference>
<feature type="domain" description="Cadherin" evidence="17">
    <location>
        <begin position="685"/>
        <end position="778"/>
    </location>
</feature>
<dbReference type="InterPro" id="IPR020894">
    <property type="entry name" value="Cadherin_CS"/>
</dbReference>
<dbReference type="CDD" id="cd11304">
    <property type="entry name" value="Cadherin_repeat"/>
    <property type="match status" value="6"/>
</dbReference>
<dbReference type="GO" id="GO:0044331">
    <property type="term" value="P:cell-cell adhesion mediated by cadherin"/>
    <property type="evidence" value="ECO:0000318"/>
    <property type="project" value="GO_Central"/>
</dbReference>
<keyword evidence="8" id="KW-0130">Cell adhesion</keyword>
<keyword evidence="5 16" id="KW-0732">Signal</keyword>
<feature type="domain" description="Cadherin" evidence="17">
    <location>
        <begin position="568"/>
        <end position="668"/>
    </location>
</feature>
<feature type="signal peptide" evidence="16">
    <location>
        <begin position="1"/>
        <end position="23"/>
    </location>
</feature>
<dbReference type="PROSITE" id="PS00232">
    <property type="entry name" value="CADHERIN_1"/>
    <property type="match status" value="3"/>
</dbReference>
<evidence type="ECO:0000313" key="18">
    <source>
        <dbReference type="Ensembl" id="ENSOANP00000051573.1"/>
    </source>
</evidence>
<dbReference type="GO" id="GO:0006857">
    <property type="term" value="P:oligopeptide transport"/>
    <property type="evidence" value="ECO:0007669"/>
    <property type="project" value="Ensembl"/>
</dbReference>
<dbReference type="Pfam" id="PF00028">
    <property type="entry name" value="Cadherin"/>
    <property type="match status" value="4"/>
</dbReference>
<evidence type="ECO:0000256" key="13">
    <source>
        <dbReference type="ARBA" id="ARBA00083691"/>
    </source>
</evidence>
<reference evidence="18" key="2">
    <citation type="submission" date="2025-08" db="UniProtKB">
        <authorList>
            <consortium name="Ensembl"/>
        </authorList>
    </citation>
    <scope>IDENTIFICATION</scope>
    <source>
        <strain evidence="18">Glennie</strain>
    </source>
</reference>
<dbReference type="FunFam" id="2.60.40.60:FF:000202">
    <property type="entry name" value="cadherin-8 isoform X4"/>
    <property type="match status" value="1"/>
</dbReference>
<dbReference type="GeneID" id="100074203"/>
<dbReference type="GO" id="GO:0016323">
    <property type="term" value="C:basolateral plasma membrane"/>
    <property type="evidence" value="ECO:0007669"/>
    <property type="project" value="Ensembl"/>
</dbReference>
<dbReference type="SUPFAM" id="SSF49313">
    <property type="entry name" value="Cadherin-like"/>
    <property type="match status" value="7"/>
</dbReference>
<gene>
    <name evidence="18" type="primary">CDH17</name>
</gene>
<keyword evidence="7 14" id="KW-0106">Calcium</keyword>
<dbReference type="OrthoDB" id="9946173at2759"/>
<dbReference type="OMA" id="DVNNEMP"/>
<evidence type="ECO:0000256" key="7">
    <source>
        <dbReference type="ARBA" id="ARBA00022837"/>
    </source>
</evidence>
<reference evidence="18" key="3">
    <citation type="submission" date="2025-09" db="UniProtKB">
        <authorList>
            <consortium name="Ensembl"/>
        </authorList>
    </citation>
    <scope>IDENTIFICATION</scope>
    <source>
        <strain evidence="18">Glennie</strain>
    </source>
</reference>
<dbReference type="FunFam" id="2.60.40.60:FF:000152">
    <property type="entry name" value="Cadherin 17"/>
    <property type="match status" value="1"/>
</dbReference>
<dbReference type="GO" id="GO:0008013">
    <property type="term" value="F:beta-catenin binding"/>
    <property type="evidence" value="ECO:0000318"/>
    <property type="project" value="GO_Central"/>
</dbReference>
<keyword evidence="10 15" id="KW-0472">Membrane</keyword>
<keyword evidence="4" id="KW-0479">Metal-binding</keyword>
<keyword evidence="19" id="KW-1185">Reference proteome</keyword>
<dbReference type="Proteomes" id="UP000002279">
    <property type="component" value="Chromosome 4"/>
</dbReference>
<dbReference type="FunFam" id="2.60.40.60:FF:000188">
    <property type="entry name" value="Cadherin 17"/>
    <property type="match status" value="1"/>
</dbReference>
<keyword evidence="11" id="KW-0325">Glycoprotein</keyword>
<dbReference type="FunFam" id="2.60.40.60:FF:000183">
    <property type="entry name" value="Cadherin 17"/>
    <property type="match status" value="1"/>
</dbReference>
<dbReference type="FunFam" id="2.60.40.60:FF:000151">
    <property type="entry name" value="Cadherin 17"/>
    <property type="match status" value="1"/>
</dbReference>
<evidence type="ECO:0000256" key="3">
    <source>
        <dbReference type="ARBA" id="ARBA00022692"/>
    </source>
</evidence>